<accession>A0A3M7SQZ7</accession>
<sequence length="93" mass="11054">MYTFLVVRLKKEVLGRNLSHTYSYYFKYHYLDTLKKKKNTNYPRQNIVSNLSSAKTFYKNILKLVHYDLTQLIALLPTSGTWITAWVHSFTNT</sequence>
<reference evidence="1 2" key="1">
    <citation type="journal article" date="2018" name="Sci. Rep.">
        <title>Genomic signatures of local adaptation to the degree of environmental predictability in rotifers.</title>
        <authorList>
            <person name="Franch-Gras L."/>
            <person name="Hahn C."/>
            <person name="Garcia-Roger E.M."/>
            <person name="Carmona M.J."/>
            <person name="Serra M."/>
            <person name="Gomez A."/>
        </authorList>
    </citation>
    <scope>NUCLEOTIDE SEQUENCE [LARGE SCALE GENOMIC DNA]</scope>
    <source>
        <strain evidence="1">HYR1</strain>
    </source>
</reference>
<keyword evidence="2" id="KW-1185">Reference proteome</keyword>
<gene>
    <name evidence="1" type="ORF">BpHYR1_005938</name>
</gene>
<protein>
    <submittedName>
        <fullName evidence="1">Uncharacterized protein</fullName>
    </submittedName>
</protein>
<name>A0A3M7SQZ7_BRAPC</name>
<dbReference type="AlphaFoldDB" id="A0A3M7SQZ7"/>
<evidence type="ECO:0000313" key="2">
    <source>
        <dbReference type="Proteomes" id="UP000276133"/>
    </source>
</evidence>
<dbReference type="Proteomes" id="UP000276133">
    <property type="component" value="Unassembled WGS sequence"/>
</dbReference>
<dbReference type="EMBL" id="REGN01000902">
    <property type="protein sequence ID" value="RNA38223.1"/>
    <property type="molecule type" value="Genomic_DNA"/>
</dbReference>
<comment type="caution">
    <text evidence="1">The sequence shown here is derived from an EMBL/GenBank/DDBJ whole genome shotgun (WGS) entry which is preliminary data.</text>
</comment>
<proteinExistence type="predicted"/>
<evidence type="ECO:0000313" key="1">
    <source>
        <dbReference type="EMBL" id="RNA38223.1"/>
    </source>
</evidence>
<organism evidence="1 2">
    <name type="scientific">Brachionus plicatilis</name>
    <name type="common">Marine rotifer</name>
    <name type="synonym">Brachionus muelleri</name>
    <dbReference type="NCBI Taxonomy" id="10195"/>
    <lineage>
        <taxon>Eukaryota</taxon>
        <taxon>Metazoa</taxon>
        <taxon>Spiralia</taxon>
        <taxon>Gnathifera</taxon>
        <taxon>Rotifera</taxon>
        <taxon>Eurotatoria</taxon>
        <taxon>Monogononta</taxon>
        <taxon>Pseudotrocha</taxon>
        <taxon>Ploima</taxon>
        <taxon>Brachionidae</taxon>
        <taxon>Brachionus</taxon>
    </lineage>
</organism>